<evidence type="ECO:0000313" key="6">
    <source>
        <dbReference type="Proteomes" id="UP001169719"/>
    </source>
</evidence>
<organism evidence="5 6">
    <name type="scientific">Vibrio agarivorans</name>
    <dbReference type="NCBI Taxonomy" id="153622"/>
    <lineage>
        <taxon>Bacteria</taxon>
        <taxon>Pseudomonadati</taxon>
        <taxon>Pseudomonadota</taxon>
        <taxon>Gammaproteobacteria</taxon>
        <taxon>Vibrionales</taxon>
        <taxon>Vibrionaceae</taxon>
        <taxon>Vibrio</taxon>
    </lineage>
</organism>
<evidence type="ECO:0000259" key="4">
    <source>
        <dbReference type="PROSITE" id="PS50893"/>
    </source>
</evidence>
<dbReference type="PANTHER" id="PTHR42734:SF18">
    <property type="entry name" value="VITAMIN B12 IMPORT ATP-BINDING PROTEIN BTUD"/>
    <property type="match status" value="1"/>
</dbReference>
<dbReference type="InterPro" id="IPR003593">
    <property type="entry name" value="AAA+_ATPase"/>
</dbReference>
<dbReference type="Pfam" id="PF00005">
    <property type="entry name" value="ABC_tran"/>
    <property type="match status" value="1"/>
</dbReference>
<dbReference type="SMART" id="SM00382">
    <property type="entry name" value="AAA"/>
    <property type="match status" value="1"/>
</dbReference>
<evidence type="ECO:0000313" key="5">
    <source>
        <dbReference type="EMBL" id="MDN2481064.1"/>
    </source>
</evidence>
<dbReference type="PANTHER" id="PTHR42734">
    <property type="entry name" value="METAL TRANSPORT SYSTEM ATP-BINDING PROTEIN TM_0124-RELATED"/>
    <property type="match status" value="1"/>
</dbReference>
<sequence>MITVKDLAVESRLLPCSFSVHKGEVVHLVGPNGSGKSTLISALASDIAYQGSIQIDTRILSSDSLQQQSELRSYLPQSGRPAFNVPVFKYLQVSVPKWVEQGSEVFRATFERLTTHFDLQDKLRKPIGQLSGGEWQRVRIVATCLQVWPEYNPHAKFVLFDEPSAALDISFDGKLHQLITQLAQMGLAVIVANHDLNRSLRHADRVMLMSHGVLKYWGAAGEILTQERIAEVYKTPVKLHEIDGQALFVFE</sequence>
<dbReference type="NCBIfam" id="NF002981">
    <property type="entry name" value="PRK03695.1"/>
    <property type="match status" value="1"/>
</dbReference>
<protein>
    <submittedName>
        <fullName evidence="5">Vitamin B12 ABC transporter ATP-binding protein BtuD</fullName>
    </submittedName>
</protein>
<comment type="caution">
    <text evidence="5">The sequence shown here is derived from an EMBL/GenBank/DDBJ whole genome shotgun (WGS) entry which is preliminary data.</text>
</comment>
<keyword evidence="3 5" id="KW-0067">ATP-binding</keyword>
<keyword evidence="1" id="KW-0813">Transport</keyword>
<dbReference type="SUPFAM" id="SSF52540">
    <property type="entry name" value="P-loop containing nucleoside triphosphate hydrolases"/>
    <property type="match status" value="1"/>
</dbReference>
<proteinExistence type="predicted"/>
<dbReference type="InterPro" id="IPR003439">
    <property type="entry name" value="ABC_transporter-like_ATP-bd"/>
</dbReference>
<dbReference type="InterPro" id="IPR027417">
    <property type="entry name" value="P-loop_NTPase"/>
</dbReference>
<dbReference type="Gene3D" id="3.40.50.300">
    <property type="entry name" value="P-loop containing nucleotide triphosphate hydrolases"/>
    <property type="match status" value="1"/>
</dbReference>
<name>A0ABT7XZ59_9VIBR</name>
<gene>
    <name evidence="5" type="primary">btuD</name>
    <name evidence="5" type="ORF">QWJ08_06615</name>
</gene>
<accession>A0ABT7XZ59</accession>
<evidence type="ECO:0000256" key="1">
    <source>
        <dbReference type="ARBA" id="ARBA00022448"/>
    </source>
</evidence>
<dbReference type="EMBL" id="JAUEOZ010000001">
    <property type="protein sequence ID" value="MDN2481064.1"/>
    <property type="molecule type" value="Genomic_DNA"/>
</dbReference>
<dbReference type="GO" id="GO:0005524">
    <property type="term" value="F:ATP binding"/>
    <property type="evidence" value="ECO:0007669"/>
    <property type="project" value="UniProtKB-KW"/>
</dbReference>
<evidence type="ECO:0000256" key="3">
    <source>
        <dbReference type="ARBA" id="ARBA00022840"/>
    </source>
</evidence>
<dbReference type="InterPro" id="IPR050153">
    <property type="entry name" value="Metal_Ion_Import_ABC"/>
</dbReference>
<dbReference type="Proteomes" id="UP001169719">
    <property type="component" value="Unassembled WGS sequence"/>
</dbReference>
<feature type="domain" description="ABC transporter" evidence="4">
    <location>
        <begin position="2"/>
        <end position="236"/>
    </location>
</feature>
<keyword evidence="2" id="KW-0547">Nucleotide-binding</keyword>
<dbReference type="RefSeq" id="WP_289961195.1">
    <property type="nucleotide sequence ID" value="NZ_JAUEOZ010000001.1"/>
</dbReference>
<dbReference type="PROSITE" id="PS50893">
    <property type="entry name" value="ABC_TRANSPORTER_2"/>
    <property type="match status" value="1"/>
</dbReference>
<keyword evidence="6" id="KW-1185">Reference proteome</keyword>
<reference evidence="5" key="1">
    <citation type="submission" date="2024-05" db="EMBL/GenBank/DDBJ databases">
        <title>Genome Sequences of Four Agar- Degrading Marine Bacteria.</title>
        <authorList>
            <person name="Phillips E.K."/>
            <person name="Shaffer J.C."/>
            <person name="Henson M.W."/>
            <person name="Temperton B."/>
            <person name="Thrash C.J."/>
            <person name="Martin M.O."/>
        </authorList>
    </citation>
    <scope>NUCLEOTIDE SEQUENCE</scope>
    <source>
        <strain evidence="5">EKP203</strain>
    </source>
</reference>
<evidence type="ECO:0000256" key="2">
    <source>
        <dbReference type="ARBA" id="ARBA00022741"/>
    </source>
</evidence>